<accession>A0A1G5I1S8</accession>
<dbReference type="Proteomes" id="UP000198870">
    <property type="component" value="Unassembled WGS sequence"/>
</dbReference>
<keyword evidence="1" id="KW-0694">RNA-binding</keyword>
<dbReference type="EMBL" id="FMUX01000017">
    <property type="protein sequence ID" value="SCY69854.1"/>
    <property type="molecule type" value="Genomic_DNA"/>
</dbReference>
<dbReference type="STRING" id="419481.SAMN05216233_11715"/>
<gene>
    <name evidence="2" type="ORF">SAMN05216233_11715</name>
</gene>
<dbReference type="Pfam" id="PF13275">
    <property type="entry name" value="S4_2"/>
    <property type="match status" value="1"/>
</dbReference>
<proteinExistence type="predicted"/>
<dbReference type="PROSITE" id="PS50889">
    <property type="entry name" value="S4"/>
    <property type="match status" value="1"/>
</dbReference>
<keyword evidence="3" id="KW-1185">Reference proteome</keyword>
<dbReference type="OrthoDB" id="9802835at2"/>
<evidence type="ECO:0000313" key="3">
    <source>
        <dbReference type="Proteomes" id="UP000198870"/>
    </source>
</evidence>
<organism evidence="2 3">
    <name type="scientific">Desulfoluna spongiiphila</name>
    <dbReference type="NCBI Taxonomy" id="419481"/>
    <lineage>
        <taxon>Bacteria</taxon>
        <taxon>Pseudomonadati</taxon>
        <taxon>Thermodesulfobacteriota</taxon>
        <taxon>Desulfobacteria</taxon>
        <taxon>Desulfobacterales</taxon>
        <taxon>Desulfolunaceae</taxon>
        <taxon>Desulfoluna</taxon>
    </lineage>
</organism>
<dbReference type="RefSeq" id="WP_092213156.1">
    <property type="nucleotide sequence ID" value="NZ_FMUX01000017.1"/>
</dbReference>
<dbReference type="CDD" id="cd00165">
    <property type="entry name" value="S4"/>
    <property type="match status" value="1"/>
</dbReference>
<dbReference type="AlphaFoldDB" id="A0A1G5I1S8"/>
<reference evidence="2 3" key="1">
    <citation type="submission" date="2016-10" db="EMBL/GenBank/DDBJ databases">
        <authorList>
            <person name="de Groot N.N."/>
        </authorList>
    </citation>
    <scope>NUCLEOTIDE SEQUENCE [LARGE SCALE GENOMIC DNA]</scope>
    <source>
        <strain evidence="2 3">AA1</strain>
    </source>
</reference>
<dbReference type="Gene3D" id="3.10.290.10">
    <property type="entry name" value="RNA-binding S4 domain"/>
    <property type="match status" value="1"/>
</dbReference>
<protein>
    <submittedName>
        <fullName evidence="2">Ribosome-associated protein</fullName>
    </submittedName>
</protein>
<evidence type="ECO:0000256" key="1">
    <source>
        <dbReference type="PROSITE-ProRule" id="PRU00182"/>
    </source>
</evidence>
<dbReference type="InterPro" id="IPR036986">
    <property type="entry name" value="S4_RNA-bd_sf"/>
</dbReference>
<evidence type="ECO:0000313" key="2">
    <source>
        <dbReference type="EMBL" id="SCY69854.1"/>
    </source>
</evidence>
<name>A0A1G5I1S8_9BACT</name>
<dbReference type="GO" id="GO:0003723">
    <property type="term" value="F:RNA binding"/>
    <property type="evidence" value="ECO:0007669"/>
    <property type="project" value="UniProtKB-KW"/>
</dbReference>
<sequence length="76" mass="8424">MTEIITIKQEPIELFKVIKIANWVSGGGEAKFVVSEGLVELNGEVETRKAKKVYNGDVVTFQEMSVKVVLGENPEE</sequence>
<dbReference type="SUPFAM" id="SSF55174">
    <property type="entry name" value="Alpha-L RNA-binding motif"/>
    <property type="match status" value="1"/>
</dbReference>